<evidence type="ECO:0000256" key="4">
    <source>
        <dbReference type="ARBA" id="ARBA00022989"/>
    </source>
</evidence>
<feature type="transmembrane region" description="Helical" evidence="6">
    <location>
        <begin position="382"/>
        <end position="400"/>
    </location>
</feature>
<reference evidence="8 9" key="1">
    <citation type="submission" date="2018-06" db="EMBL/GenBank/DDBJ databases">
        <authorList>
            <consortium name="Pathogen Informatics"/>
            <person name="Doyle S."/>
        </authorList>
    </citation>
    <scope>NUCLEOTIDE SEQUENCE [LARGE SCALE GENOMIC DNA]</scope>
    <source>
        <strain evidence="8 9">NCTC10295</strain>
    </source>
</reference>
<feature type="transmembrane region" description="Helical" evidence="6">
    <location>
        <begin position="651"/>
        <end position="671"/>
    </location>
</feature>
<organism evidence="8 9">
    <name type="scientific">Bergeriella denitrificans</name>
    <name type="common">Neisseria denitrificans</name>
    <dbReference type="NCBI Taxonomy" id="494"/>
    <lineage>
        <taxon>Bacteria</taxon>
        <taxon>Pseudomonadati</taxon>
        <taxon>Pseudomonadota</taxon>
        <taxon>Betaproteobacteria</taxon>
        <taxon>Neisseriales</taxon>
        <taxon>Neisseriaceae</taxon>
        <taxon>Bergeriella</taxon>
    </lineage>
</organism>
<name>A0A378UGS1_BERDE</name>
<dbReference type="AlphaFoldDB" id="A0A378UGS1"/>
<evidence type="ECO:0000256" key="2">
    <source>
        <dbReference type="ARBA" id="ARBA00022475"/>
    </source>
</evidence>
<dbReference type="Pfam" id="PF03176">
    <property type="entry name" value="MMPL"/>
    <property type="match status" value="1"/>
</dbReference>
<gene>
    <name evidence="8" type="ORF">NCTC10295_00462</name>
</gene>
<sequence>MDTTRFKPTPRRAYSAVILLLALFLAYTLAVKPWLQTDLTALLPQEQQPDAVLVAADKAAGQQLESQVVLLAGSPDAEKAFQAAEEIASLWTQSGVFEEVESRTAPDLAALRGEIADLGLATLPQAQRTMLFEEPEAYFRTRAEAAVNLFADPSPVPLEQDWLGFGRFVPEKANPYGRLQWHAGNGMLYSETEDGMTWVWLRARLPEAGRLDDKGKLLPLLAQSRALAAENGADVLAAGGALFAAASKAGAERESRIMSTAGLLLTFTLLLWVFRSLRVFWLLLPLAAGLAAGLAAVLLVFGEVHVLTLVVGTSLVGMLVDFPLHWLAPSVFAPSEKTRAAVWQAAPAMKQVLPTFAVSLAVTAAGYALLWFTPLPVLRQTAVFSGFALLGAFGATVWWLPPLFARYRAREVPFAVYTGKLYHAAGRLKNRVLQRRGWLAAAALLAAFGLWRSDWHDDIRQWADMPSEMLVEARQIAVIGGMDTGGQYWVVEAENEDGLLRRSAAVSHALQPLVEAGRLGGFQSLDRFILPQDDQQKLAKRLRELVRLPETWRPLTDIGIPAQTVRKALAQAAERQPLPLSDGLKPQLAEAWRGLYLGEVEKGRFAAVVRLYGIGDSAAVQAAAGHLGGVHWADKRARLNESFRHTRNQAAWLKLASYALALGLLGCVFGLKRGAKILAVPLASAVLSVAVLGLAGIPVSLFAMFGLLLGSAVGIDYAVYAAAAKHSAPARLGGMLLAALTTGISFSLLAWSSTPAVAAFGITVTLGVAFNLVLAAGLLKDKNEKPRRKAAAKPIGR</sequence>
<evidence type="ECO:0000256" key="5">
    <source>
        <dbReference type="ARBA" id="ARBA00023136"/>
    </source>
</evidence>
<feature type="transmembrane region" description="Helical" evidence="6">
    <location>
        <begin position="352"/>
        <end position="370"/>
    </location>
</feature>
<proteinExistence type="predicted"/>
<dbReference type="EMBL" id="UGQS01000001">
    <property type="protein sequence ID" value="STZ75711.1"/>
    <property type="molecule type" value="Genomic_DNA"/>
</dbReference>
<feature type="transmembrane region" description="Helical" evidence="6">
    <location>
        <begin position="701"/>
        <end position="720"/>
    </location>
</feature>
<dbReference type="PANTHER" id="PTHR33406:SF13">
    <property type="entry name" value="MEMBRANE PROTEIN YDFJ"/>
    <property type="match status" value="1"/>
</dbReference>
<dbReference type="PANTHER" id="PTHR33406">
    <property type="entry name" value="MEMBRANE PROTEIN MJ1562-RELATED"/>
    <property type="match status" value="1"/>
</dbReference>
<evidence type="ECO:0000256" key="6">
    <source>
        <dbReference type="SAM" id="Phobius"/>
    </source>
</evidence>
<keyword evidence="4 6" id="KW-1133">Transmembrane helix</keyword>
<feature type="transmembrane region" description="Helical" evidence="6">
    <location>
        <begin position="307"/>
        <end position="332"/>
    </location>
</feature>
<dbReference type="InterPro" id="IPR004869">
    <property type="entry name" value="MMPL_dom"/>
</dbReference>
<evidence type="ECO:0000259" key="7">
    <source>
        <dbReference type="Pfam" id="PF03176"/>
    </source>
</evidence>
<comment type="subcellular location">
    <subcellularLocation>
        <location evidence="1">Cell membrane</location>
        <topology evidence="1">Multi-pass membrane protein</topology>
    </subcellularLocation>
</comment>
<feature type="transmembrane region" description="Helical" evidence="6">
    <location>
        <begin position="678"/>
        <end position="695"/>
    </location>
</feature>
<protein>
    <submittedName>
        <fullName evidence="8">Predicted exporter</fullName>
    </submittedName>
</protein>
<keyword evidence="5 6" id="KW-0472">Membrane</keyword>
<feature type="transmembrane region" description="Helical" evidence="6">
    <location>
        <begin position="281"/>
        <end position="301"/>
    </location>
</feature>
<dbReference type="SUPFAM" id="SSF82866">
    <property type="entry name" value="Multidrug efflux transporter AcrB transmembrane domain"/>
    <property type="match status" value="2"/>
</dbReference>
<evidence type="ECO:0000256" key="3">
    <source>
        <dbReference type="ARBA" id="ARBA00022692"/>
    </source>
</evidence>
<dbReference type="Gene3D" id="1.20.1640.10">
    <property type="entry name" value="Multidrug efflux transporter AcrB transmembrane domain"/>
    <property type="match status" value="1"/>
</dbReference>
<feature type="domain" description="Membrane transport protein MMPL" evidence="7">
    <location>
        <begin position="228"/>
        <end position="318"/>
    </location>
</feature>
<keyword evidence="2" id="KW-1003">Cell membrane</keyword>
<feature type="transmembrane region" description="Helical" evidence="6">
    <location>
        <begin position="757"/>
        <end position="779"/>
    </location>
</feature>
<dbReference type="InterPro" id="IPR050545">
    <property type="entry name" value="Mycobact_MmpL"/>
</dbReference>
<evidence type="ECO:0000313" key="8">
    <source>
        <dbReference type="EMBL" id="STZ75711.1"/>
    </source>
</evidence>
<feature type="transmembrane region" description="Helical" evidence="6">
    <location>
        <begin position="732"/>
        <end position="751"/>
    </location>
</feature>
<dbReference type="GO" id="GO:0005886">
    <property type="term" value="C:plasma membrane"/>
    <property type="evidence" value="ECO:0007669"/>
    <property type="project" value="UniProtKB-SubCell"/>
</dbReference>
<evidence type="ECO:0000256" key="1">
    <source>
        <dbReference type="ARBA" id="ARBA00004651"/>
    </source>
</evidence>
<dbReference type="RefSeq" id="WP_066080137.1">
    <property type="nucleotide sequence ID" value="NZ_CP181246.1"/>
</dbReference>
<evidence type="ECO:0000313" key="9">
    <source>
        <dbReference type="Proteomes" id="UP000254651"/>
    </source>
</evidence>
<dbReference type="Proteomes" id="UP000254651">
    <property type="component" value="Unassembled WGS sequence"/>
</dbReference>
<keyword evidence="9" id="KW-1185">Reference proteome</keyword>
<accession>A0A378UGS1</accession>
<keyword evidence="3 6" id="KW-0812">Transmembrane</keyword>